<reference evidence="3" key="1">
    <citation type="submission" date="2021-01" db="EMBL/GenBank/DDBJ databases">
        <authorList>
            <person name="Corre E."/>
            <person name="Pelletier E."/>
            <person name="Niang G."/>
            <person name="Scheremetjew M."/>
            <person name="Finn R."/>
            <person name="Kale V."/>
            <person name="Holt S."/>
            <person name="Cochrane G."/>
            <person name="Meng A."/>
            <person name="Brown T."/>
            <person name="Cohen L."/>
        </authorList>
    </citation>
    <scope>NUCLEOTIDE SEQUENCE</scope>
</reference>
<feature type="transmembrane region" description="Helical" evidence="2">
    <location>
        <begin position="79"/>
        <end position="98"/>
    </location>
</feature>
<accession>A0A7S0KZP6</accession>
<feature type="transmembrane region" description="Helical" evidence="2">
    <location>
        <begin position="228"/>
        <end position="250"/>
    </location>
</feature>
<evidence type="ECO:0000256" key="2">
    <source>
        <dbReference type="SAM" id="Phobius"/>
    </source>
</evidence>
<feature type="transmembrane region" description="Helical" evidence="2">
    <location>
        <begin position="196"/>
        <end position="213"/>
    </location>
</feature>
<organism evidence="3">
    <name type="scientific">Asterionellopsis glacialis</name>
    <dbReference type="NCBI Taxonomy" id="33640"/>
    <lineage>
        <taxon>Eukaryota</taxon>
        <taxon>Sar</taxon>
        <taxon>Stramenopiles</taxon>
        <taxon>Ochrophyta</taxon>
        <taxon>Bacillariophyta</taxon>
        <taxon>Fragilariophyceae</taxon>
        <taxon>Fragilariophycidae</taxon>
        <taxon>Fragilariales</taxon>
        <taxon>Fragilariaceae</taxon>
        <taxon>Asterionellopsis</taxon>
    </lineage>
</organism>
<keyword evidence="2" id="KW-0472">Membrane</keyword>
<feature type="transmembrane region" description="Helical" evidence="2">
    <location>
        <begin position="49"/>
        <end position="73"/>
    </location>
</feature>
<sequence length="442" mass="50473">MEKACLRTTKIQANEIKSYGTSICYAIDVLLGVLLWRGRANVSIPLSSIVLNIWFPIHSVALFLAAILAIEFPTLTPTILLYSLAWTMATINYHGSVYPNPWKRCKSMHQENLIMILGHSQRGPIFIKPGEGIAEGEALDKLDAVKAERVQVFLRDLMSVGLKARRMYSKSNMQNISLETGDISGSTIIEKMVGSYLNYLHLMLYYMCTYLRMFRNLITSNSSSSHRFTMYLIFAGTFWLVMPMEAIILWSARAFAWTFLGPWMKLVDIWYVHQYYRTTEELKEDPVFRGTNLETLFASSKFQEMAKSVRIAAEDARKLKDMREHRFGKWSEVIPTVDMSRFPSVPSDASTAEPYLGALPPSTPKDSKLKINTETDENKEENGKRETKEEKGKHRGYIDIPKKQKKIVQLSGQKLEGNMVHTQMESSLPKVIYNKANAECIM</sequence>
<dbReference type="EMBL" id="HBEX01001922">
    <property type="protein sequence ID" value="CAD8596454.1"/>
    <property type="molecule type" value="Transcribed_RNA"/>
</dbReference>
<name>A0A7S0KZP6_9STRA</name>
<proteinExistence type="predicted"/>
<keyword evidence="2" id="KW-0812">Transmembrane</keyword>
<gene>
    <name evidence="3" type="ORF">AGLA0713_LOCUS1282</name>
</gene>
<evidence type="ECO:0000256" key="1">
    <source>
        <dbReference type="SAM" id="MobiDB-lite"/>
    </source>
</evidence>
<feature type="region of interest" description="Disordered" evidence="1">
    <location>
        <begin position="351"/>
        <end position="397"/>
    </location>
</feature>
<feature type="compositionally biased region" description="Basic and acidic residues" evidence="1">
    <location>
        <begin position="380"/>
        <end position="397"/>
    </location>
</feature>
<keyword evidence="2" id="KW-1133">Transmembrane helix</keyword>
<dbReference type="AlphaFoldDB" id="A0A7S0KZP6"/>
<protein>
    <submittedName>
        <fullName evidence="3">Uncharacterized protein</fullName>
    </submittedName>
</protein>
<evidence type="ECO:0000313" key="3">
    <source>
        <dbReference type="EMBL" id="CAD8596454.1"/>
    </source>
</evidence>